<evidence type="ECO:0000313" key="3">
    <source>
        <dbReference type="Proteomes" id="UP001417504"/>
    </source>
</evidence>
<keyword evidence="1" id="KW-0812">Transmembrane</keyword>
<sequence length="257" mass="27850">MQALDSPMSTVPKKLQVSGDPDLVLLSLVQHLFHFSQTKIQLRLVELNVEKVSTRLDLVSSVPITIDMHFVVITLPVASKPEPPYIPNLIRNDLVSINLSDFAKLNLDHLLAHGSGSSFAVTKELVIIMFVGRRYASSMSCQSLSATFLHNYTPTSEKGYAFLSGSPILTSTYCVFTHNGTMARCQLAAPLADGVVVSIFFVPSIRVINLLVALGAMIIVPIVVAKIANVIEDGSYKIQIMKCVHSSTAKGLIGIVS</sequence>
<organism evidence="2 3">
    <name type="scientific">Stephania japonica</name>
    <dbReference type="NCBI Taxonomy" id="461633"/>
    <lineage>
        <taxon>Eukaryota</taxon>
        <taxon>Viridiplantae</taxon>
        <taxon>Streptophyta</taxon>
        <taxon>Embryophyta</taxon>
        <taxon>Tracheophyta</taxon>
        <taxon>Spermatophyta</taxon>
        <taxon>Magnoliopsida</taxon>
        <taxon>Ranunculales</taxon>
        <taxon>Menispermaceae</taxon>
        <taxon>Menispermoideae</taxon>
        <taxon>Cissampelideae</taxon>
        <taxon>Stephania</taxon>
    </lineage>
</organism>
<dbReference type="EMBL" id="JBBNAE010000004">
    <property type="protein sequence ID" value="KAK9130856.1"/>
    <property type="molecule type" value="Genomic_DNA"/>
</dbReference>
<reference evidence="2 3" key="1">
    <citation type="submission" date="2024-01" db="EMBL/GenBank/DDBJ databases">
        <title>Genome assemblies of Stephania.</title>
        <authorList>
            <person name="Yang L."/>
        </authorList>
    </citation>
    <scope>NUCLEOTIDE SEQUENCE [LARGE SCALE GENOMIC DNA]</scope>
    <source>
        <strain evidence="2">QJT</strain>
        <tissue evidence="2">Leaf</tissue>
    </source>
</reference>
<keyword evidence="1" id="KW-0472">Membrane</keyword>
<protein>
    <submittedName>
        <fullName evidence="2">Uncharacterized protein</fullName>
    </submittedName>
</protein>
<name>A0AAP0P806_9MAGN</name>
<dbReference type="Proteomes" id="UP001417504">
    <property type="component" value="Unassembled WGS sequence"/>
</dbReference>
<comment type="caution">
    <text evidence="2">The sequence shown here is derived from an EMBL/GenBank/DDBJ whole genome shotgun (WGS) entry which is preliminary data.</text>
</comment>
<gene>
    <name evidence="2" type="ORF">Sjap_011343</name>
</gene>
<proteinExistence type="predicted"/>
<keyword evidence="1" id="KW-1133">Transmembrane helix</keyword>
<accession>A0AAP0P806</accession>
<feature type="transmembrane region" description="Helical" evidence="1">
    <location>
        <begin position="207"/>
        <end position="231"/>
    </location>
</feature>
<keyword evidence="3" id="KW-1185">Reference proteome</keyword>
<dbReference type="AlphaFoldDB" id="A0AAP0P806"/>
<evidence type="ECO:0000256" key="1">
    <source>
        <dbReference type="SAM" id="Phobius"/>
    </source>
</evidence>
<evidence type="ECO:0000313" key="2">
    <source>
        <dbReference type="EMBL" id="KAK9130856.1"/>
    </source>
</evidence>